<evidence type="ECO:0000313" key="1">
    <source>
        <dbReference type="EMBL" id="CAF1544340.1"/>
    </source>
</evidence>
<gene>
    <name evidence="1" type="ORF">ZHD862_LOCUS39168</name>
</gene>
<dbReference type="AlphaFoldDB" id="A0A815WKB1"/>
<organism evidence="1 2">
    <name type="scientific">Rotaria sordida</name>
    <dbReference type="NCBI Taxonomy" id="392033"/>
    <lineage>
        <taxon>Eukaryota</taxon>
        <taxon>Metazoa</taxon>
        <taxon>Spiralia</taxon>
        <taxon>Gnathifera</taxon>
        <taxon>Rotifera</taxon>
        <taxon>Eurotatoria</taxon>
        <taxon>Bdelloidea</taxon>
        <taxon>Philodinida</taxon>
        <taxon>Philodinidae</taxon>
        <taxon>Rotaria</taxon>
    </lineage>
</organism>
<protein>
    <submittedName>
        <fullName evidence="1">Uncharacterized protein</fullName>
    </submittedName>
</protein>
<dbReference type="Proteomes" id="UP000663864">
    <property type="component" value="Unassembled WGS sequence"/>
</dbReference>
<feature type="non-terminal residue" evidence="1">
    <location>
        <position position="1"/>
    </location>
</feature>
<comment type="caution">
    <text evidence="1">The sequence shown here is derived from an EMBL/GenBank/DDBJ whole genome shotgun (WGS) entry which is preliminary data.</text>
</comment>
<evidence type="ECO:0000313" key="2">
    <source>
        <dbReference type="Proteomes" id="UP000663864"/>
    </source>
</evidence>
<dbReference type="EMBL" id="CAJNOT010014632">
    <property type="protein sequence ID" value="CAF1544340.1"/>
    <property type="molecule type" value="Genomic_DNA"/>
</dbReference>
<proteinExistence type="predicted"/>
<sequence>PEVLSKLLYGTGENELSMELILNQLSTRYSFSKLIEQFGSLVQCDDDSSEQLLKIKKEFTALCQLDFTNDNPEQISNNEVFYSTWIKISSSLDSIKHILESLINFNKQKINKSESFLLLIFQLIFPLYH</sequence>
<name>A0A815WKB1_9BILA</name>
<accession>A0A815WKB1</accession>
<reference evidence="1" key="1">
    <citation type="submission" date="2021-02" db="EMBL/GenBank/DDBJ databases">
        <authorList>
            <person name="Nowell W R."/>
        </authorList>
    </citation>
    <scope>NUCLEOTIDE SEQUENCE</scope>
</reference>